<comment type="caution">
    <text evidence="8">The sequence shown here is derived from an EMBL/GenBank/DDBJ whole genome shotgun (WGS) entry which is preliminary data.</text>
</comment>
<dbReference type="Proteomes" id="UP000244077">
    <property type="component" value="Unassembled WGS sequence"/>
</dbReference>
<dbReference type="InterPro" id="IPR013762">
    <property type="entry name" value="Integrase-like_cat_sf"/>
</dbReference>
<dbReference type="PANTHER" id="PTHR30349:SF64">
    <property type="entry name" value="PROPHAGE INTEGRASE INTD-RELATED"/>
    <property type="match status" value="1"/>
</dbReference>
<evidence type="ECO:0000256" key="1">
    <source>
        <dbReference type="ARBA" id="ARBA00008857"/>
    </source>
</evidence>
<dbReference type="GO" id="GO:0006310">
    <property type="term" value="P:DNA recombination"/>
    <property type="evidence" value="ECO:0007669"/>
    <property type="project" value="UniProtKB-KW"/>
</dbReference>
<evidence type="ECO:0000256" key="3">
    <source>
        <dbReference type="ARBA" id="ARBA00023125"/>
    </source>
</evidence>
<dbReference type="InterPro" id="IPR010998">
    <property type="entry name" value="Integrase_recombinase_N"/>
</dbReference>
<dbReference type="Pfam" id="PF02899">
    <property type="entry name" value="Phage_int_SAM_1"/>
    <property type="match status" value="1"/>
</dbReference>
<protein>
    <submittedName>
        <fullName evidence="8">Site-specific recombinase XerD</fullName>
    </submittedName>
</protein>
<dbReference type="InterPro" id="IPR004107">
    <property type="entry name" value="Integrase_SAM-like_N"/>
</dbReference>
<dbReference type="GO" id="GO:0015074">
    <property type="term" value="P:DNA integration"/>
    <property type="evidence" value="ECO:0007669"/>
    <property type="project" value="UniProtKB-KW"/>
</dbReference>
<keyword evidence="9" id="KW-1185">Reference proteome</keyword>
<dbReference type="InterPro" id="IPR011010">
    <property type="entry name" value="DNA_brk_join_enz"/>
</dbReference>
<evidence type="ECO:0000259" key="7">
    <source>
        <dbReference type="PROSITE" id="PS51900"/>
    </source>
</evidence>
<dbReference type="PANTHER" id="PTHR30349">
    <property type="entry name" value="PHAGE INTEGRASE-RELATED"/>
    <property type="match status" value="1"/>
</dbReference>
<name>A0A2T5GVU5_9RHOB</name>
<gene>
    <name evidence="8" type="ORF">C8N42_1511</name>
</gene>
<evidence type="ECO:0000256" key="5">
    <source>
        <dbReference type="PROSITE-ProRule" id="PRU01248"/>
    </source>
</evidence>
<organism evidence="8 9">
    <name type="scientific">Celeribacter persicus</name>
    <dbReference type="NCBI Taxonomy" id="1651082"/>
    <lineage>
        <taxon>Bacteria</taxon>
        <taxon>Pseudomonadati</taxon>
        <taxon>Pseudomonadota</taxon>
        <taxon>Alphaproteobacteria</taxon>
        <taxon>Rhodobacterales</taxon>
        <taxon>Roseobacteraceae</taxon>
        <taxon>Celeribacter</taxon>
    </lineage>
</organism>
<dbReference type="OrthoDB" id="4020134at2"/>
<dbReference type="SUPFAM" id="SSF56349">
    <property type="entry name" value="DNA breaking-rejoining enzymes"/>
    <property type="match status" value="1"/>
</dbReference>
<dbReference type="InterPro" id="IPR002104">
    <property type="entry name" value="Integrase_catalytic"/>
</dbReference>
<proteinExistence type="inferred from homology"/>
<dbReference type="Gene3D" id="1.10.150.130">
    <property type="match status" value="1"/>
</dbReference>
<reference evidence="8 9" key="1">
    <citation type="submission" date="2018-04" db="EMBL/GenBank/DDBJ databases">
        <title>Genomic Encyclopedia of Archaeal and Bacterial Type Strains, Phase II (KMG-II): from individual species to whole genera.</title>
        <authorList>
            <person name="Goeker M."/>
        </authorList>
    </citation>
    <scope>NUCLEOTIDE SEQUENCE [LARGE SCALE GENOMIC DNA]</scope>
    <source>
        <strain evidence="8 9">DSM 100434</strain>
    </source>
</reference>
<dbReference type="AlphaFoldDB" id="A0A2T5GVU5"/>
<comment type="similarity">
    <text evidence="1">Belongs to the 'phage' integrase family.</text>
</comment>
<dbReference type="PROSITE" id="PS51900">
    <property type="entry name" value="CB"/>
    <property type="match status" value="1"/>
</dbReference>
<keyword evidence="2" id="KW-0229">DNA integration</keyword>
<sequence length="473" mass="53363">MTQLYFTDGSALRAPVSVEGVPVDLSVSLTEAAGRIGLMDGMPFFLDRDGSYLHEVNRFFRACPTMGVRSRHSLRAYAHDIFVWIRFLEERRGGKQLWRADYNDVIAFHHARRLSDAPFRISASSWNRAIAALDKLYRWALEEGLIASSPFRYDQFFRHGHGRGAPKVVEGNRARERAARRHDMQFVDIGRYLAFRDIGLRGRLPDGSEDPAWRGRNGERNAVFAELLVTTGMRLGEAGSLIIDELPRLTSDSPRILLFDLPGAITKGERPRRIRLPRRVLKLIGDYCDIERHVAAAKAPPPPVVPFVLSSDGCNAINGSGRRVALTRLRPQDRQRLLRSPDGMPEHASLWLTERGQPVSSGTWEVAFRRASQRCQIFGLDVTVTPHMLRHTFAVNMLSMLIREQVGAIFNPTDAHGAAYRQMLGDPLRHLQHLLGHTNITSTYIYLDSLAEAQELVDAAADRWTAELMADDR</sequence>
<dbReference type="InterPro" id="IPR044068">
    <property type="entry name" value="CB"/>
</dbReference>
<dbReference type="EMBL" id="QAOH01000051">
    <property type="protein sequence ID" value="PTQ63425.1"/>
    <property type="molecule type" value="Genomic_DNA"/>
</dbReference>
<accession>A0A2T5GVU5</accession>
<keyword evidence="3 5" id="KW-0238">DNA-binding</keyword>
<dbReference type="RefSeq" id="WP_039983874.1">
    <property type="nucleotide sequence ID" value="NZ_QAOH01000051.1"/>
</dbReference>
<feature type="domain" description="Tyr recombinase" evidence="6">
    <location>
        <begin position="188"/>
        <end position="461"/>
    </location>
</feature>
<dbReference type="SUPFAM" id="SSF47823">
    <property type="entry name" value="lambda integrase-like, N-terminal domain"/>
    <property type="match status" value="1"/>
</dbReference>
<evidence type="ECO:0000256" key="2">
    <source>
        <dbReference type="ARBA" id="ARBA00022908"/>
    </source>
</evidence>
<feature type="domain" description="Core-binding (CB)" evidence="7">
    <location>
        <begin position="40"/>
        <end position="141"/>
    </location>
</feature>
<dbReference type="PROSITE" id="PS51898">
    <property type="entry name" value="TYR_RECOMBINASE"/>
    <property type="match status" value="1"/>
</dbReference>
<dbReference type="GO" id="GO:0003677">
    <property type="term" value="F:DNA binding"/>
    <property type="evidence" value="ECO:0007669"/>
    <property type="project" value="UniProtKB-UniRule"/>
</dbReference>
<dbReference type="Gene3D" id="1.10.443.10">
    <property type="entry name" value="Intergrase catalytic core"/>
    <property type="match status" value="1"/>
</dbReference>
<evidence type="ECO:0000313" key="9">
    <source>
        <dbReference type="Proteomes" id="UP000244077"/>
    </source>
</evidence>
<dbReference type="InterPro" id="IPR050090">
    <property type="entry name" value="Tyrosine_recombinase_XerCD"/>
</dbReference>
<evidence type="ECO:0000259" key="6">
    <source>
        <dbReference type="PROSITE" id="PS51898"/>
    </source>
</evidence>
<keyword evidence="4" id="KW-0233">DNA recombination</keyword>
<evidence type="ECO:0000313" key="8">
    <source>
        <dbReference type="EMBL" id="PTQ63425.1"/>
    </source>
</evidence>
<dbReference type="Pfam" id="PF00589">
    <property type="entry name" value="Phage_integrase"/>
    <property type="match status" value="1"/>
</dbReference>
<evidence type="ECO:0000256" key="4">
    <source>
        <dbReference type="ARBA" id="ARBA00023172"/>
    </source>
</evidence>